<protein>
    <recommendedName>
        <fullName evidence="4">N-acetyltransferase domain-containing protein</fullName>
    </recommendedName>
</protein>
<dbReference type="InterPro" id="IPR051531">
    <property type="entry name" value="N-acetyltransferase"/>
</dbReference>
<dbReference type="InterPro" id="IPR016181">
    <property type="entry name" value="Acyl_CoA_acyltransferase"/>
</dbReference>
<comment type="caution">
    <text evidence="5">The sequence shown here is derived from an EMBL/GenBank/DDBJ whole genome shotgun (WGS) entry which is preliminary data.</text>
</comment>
<evidence type="ECO:0000313" key="5">
    <source>
        <dbReference type="EMBL" id="GGI65213.1"/>
    </source>
</evidence>
<evidence type="ECO:0000313" key="6">
    <source>
        <dbReference type="Proteomes" id="UP000622610"/>
    </source>
</evidence>
<reference evidence="5" key="1">
    <citation type="journal article" date="2014" name="Int. J. Syst. Evol. Microbiol.">
        <title>Complete genome sequence of Corynebacterium casei LMG S-19264T (=DSM 44701T), isolated from a smear-ripened cheese.</title>
        <authorList>
            <consortium name="US DOE Joint Genome Institute (JGI-PGF)"/>
            <person name="Walter F."/>
            <person name="Albersmeier A."/>
            <person name="Kalinowski J."/>
            <person name="Ruckert C."/>
        </authorList>
    </citation>
    <scope>NUCLEOTIDE SEQUENCE</scope>
    <source>
        <strain evidence="5">CCM 8433</strain>
    </source>
</reference>
<dbReference type="CDD" id="cd04301">
    <property type="entry name" value="NAT_SF"/>
    <property type="match status" value="1"/>
</dbReference>
<evidence type="ECO:0000256" key="3">
    <source>
        <dbReference type="ARBA" id="ARBA00038502"/>
    </source>
</evidence>
<feature type="domain" description="N-acetyltransferase" evidence="4">
    <location>
        <begin position="12"/>
        <end position="161"/>
    </location>
</feature>
<evidence type="ECO:0000256" key="2">
    <source>
        <dbReference type="ARBA" id="ARBA00023315"/>
    </source>
</evidence>
<dbReference type="SUPFAM" id="SSF55729">
    <property type="entry name" value="Acyl-CoA N-acyltransferases (Nat)"/>
    <property type="match status" value="1"/>
</dbReference>
<dbReference type="RefSeq" id="WP_188367048.1">
    <property type="nucleotide sequence ID" value="NZ_BMDT01000002.1"/>
</dbReference>
<dbReference type="Proteomes" id="UP000622610">
    <property type="component" value="Unassembled WGS sequence"/>
</dbReference>
<evidence type="ECO:0000259" key="4">
    <source>
        <dbReference type="PROSITE" id="PS51186"/>
    </source>
</evidence>
<dbReference type="GO" id="GO:0016747">
    <property type="term" value="F:acyltransferase activity, transferring groups other than amino-acyl groups"/>
    <property type="evidence" value="ECO:0007669"/>
    <property type="project" value="InterPro"/>
</dbReference>
<comment type="similarity">
    <text evidence="3">Belongs to the acetyltransferase family. RimJ subfamily.</text>
</comment>
<dbReference type="EMBL" id="BMDT01000002">
    <property type="protein sequence ID" value="GGI65213.1"/>
    <property type="molecule type" value="Genomic_DNA"/>
</dbReference>
<sequence length="167" mass="19032">MIKRINEQTNNISLLAVNHSNSLFGEALHSTPEQVGKNLTLKVSEAIKEAAEIPFAEAYFICLDQEIIGYTAVVFDETIPEPDKRNWLWQFMIDQNYQGKGYASKALALVIDHMFQKAKEKVITLSTKLDNEPALQLYKKFGFIETSEKNGDEIILQKYRDANESND</sequence>
<dbReference type="AlphaFoldDB" id="A0A917JDI0"/>
<keyword evidence="1" id="KW-0808">Transferase</keyword>
<keyword evidence="2" id="KW-0012">Acyltransferase</keyword>
<evidence type="ECO:0000256" key="1">
    <source>
        <dbReference type="ARBA" id="ARBA00022679"/>
    </source>
</evidence>
<proteinExistence type="inferred from homology"/>
<dbReference type="PROSITE" id="PS51186">
    <property type="entry name" value="GNAT"/>
    <property type="match status" value="1"/>
</dbReference>
<reference evidence="5" key="2">
    <citation type="submission" date="2020-09" db="EMBL/GenBank/DDBJ databases">
        <authorList>
            <person name="Sun Q."/>
            <person name="Sedlacek I."/>
        </authorList>
    </citation>
    <scope>NUCLEOTIDE SEQUENCE</scope>
    <source>
        <strain evidence="5">CCM 8433</strain>
    </source>
</reference>
<accession>A0A917JDI0</accession>
<dbReference type="Pfam" id="PF00583">
    <property type="entry name" value="Acetyltransf_1"/>
    <property type="match status" value="1"/>
</dbReference>
<dbReference type="PANTHER" id="PTHR43792:SF8">
    <property type="entry name" value="[RIBOSOMAL PROTEIN US5]-ALANINE N-ACETYLTRANSFERASE"/>
    <property type="match status" value="1"/>
</dbReference>
<keyword evidence="6" id="KW-1185">Reference proteome</keyword>
<name>A0A917JDI0_9ENTE</name>
<dbReference type="InterPro" id="IPR000182">
    <property type="entry name" value="GNAT_dom"/>
</dbReference>
<gene>
    <name evidence="5" type="ORF">GCM10011482_08670</name>
</gene>
<dbReference type="PANTHER" id="PTHR43792">
    <property type="entry name" value="GNAT FAMILY, PUTATIVE (AFU_ORTHOLOGUE AFUA_3G00765)-RELATED-RELATED"/>
    <property type="match status" value="1"/>
</dbReference>
<organism evidence="5 6">
    <name type="scientific">Enterococcus alcedinis</name>
    <dbReference type="NCBI Taxonomy" id="1274384"/>
    <lineage>
        <taxon>Bacteria</taxon>
        <taxon>Bacillati</taxon>
        <taxon>Bacillota</taxon>
        <taxon>Bacilli</taxon>
        <taxon>Lactobacillales</taxon>
        <taxon>Enterococcaceae</taxon>
        <taxon>Enterococcus</taxon>
    </lineage>
</organism>
<dbReference type="Gene3D" id="3.40.630.30">
    <property type="match status" value="1"/>
</dbReference>